<dbReference type="PANTHER" id="PTHR33542:SF3">
    <property type="entry name" value="SIROHYDROCHLORIN FERROCHELATASE, CHLOROPLASTIC"/>
    <property type="match status" value="1"/>
</dbReference>
<dbReference type="Proteomes" id="UP000243688">
    <property type="component" value="Unassembled WGS sequence"/>
</dbReference>
<dbReference type="SUPFAM" id="SSF53800">
    <property type="entry name" value="Chelatase"/>
    <property type="match status" value="1"/>
</dbReference>
<evidence type="ECO:0000256" key="2">
    <source>
        <dbReference type="ARBA" id="ARBA00023239"/>
    </source>
</evidence>
<dbReference type="Gene3D" id="3.40.50.1400">
    <property type="match status" value="2"/>
</dbReference>
<accession>A0A2A6DZE2</accession>
<evidence type="ECO:0000256" key="1">
    <source>
        <dbReference type="ARBA" id="ARBA00022723"/>
    </source>
</evidence>
<organism evidence="3 4">
    <name type="scientific">Candidatus Reconcilbacillus cellulovorans</name>
    <dbReference type="NCBI Taxonomy" id="1906605"/>
    <lineage>
        <taxon>Bacteria</taxon>
        <taxon>Bacillati</taxon>
        <taxon>Bacillota</taxon>
        <taxon>Bacilli</taxon>
        <taxon>Bacillales</taxon>
        <taxon>Paenibacillaceae</taxon>
        <taxon>Candidatus Reconcilbacillus</taxon>
    </lineage>
</organism>
<dbReference type="EMBL" id="MOXJ01000019">
    <property type="protein sequence ID" value="PDO10113.1"/>
    <property type="molecule type" value="Genomic_DNA"/>
</dbReference>
<evidence type="ECO:0000313" key="4">
    <source>
        <dbReference type="Proteomes" id="UP000243688"/>
    </source>
</evidence>
<comment type="caution">
    <text evidence="3">The sequence shown here is derived from an EMBL/GenBank/DDBJ whole genome shotgun (WGS) entry which is preliminary data.</text>
</comment>
<keyword evidence="1" id="KW-0479">Metal-binding</keyword>
<evidence type="ECO:0000313" key="3">
    <source>
        <dbReference type="EMBL" id="PDO10113.1"/>
    </source>
</evidence>
<name>A0A2A6DZE2_9BACL</name>
<proteinExistence type="predicted"/>
<protein>
    <submittedName>
        <fullName evidence="3">Cobalamin biosynthesis protein CbiX</fullName>
    </submittedName>
</protein>
<dbReference type="Pfam" id="PF01903">
    <property type="entry name" value="CbiX"/>
    <property type="match status" value="2"/>
</dbReference>
<dbReference type="GO" id="GO:0016829">
    <property type="term" value="F:lyase activity"/>
    <property type="evidence" value="ECO:0007669"/>
    <property type="project" value="UniProtKB-KW"/>
</dbReference>
<dbReference type="GO" id="GO:0046872">
    <property type="term" value="F:metal ion binding"/>
    <property type="evidence" value="ECO:0007669"/>
    <property type="project" value="UniProtKB-KW"/>
</dbReference>
<keyword evidence="2" id="KW-0456">Lyase</keyword>
<dbReference type="AlphaFoldDB" id="A0A2A6DZE2"/>
<dbReference type="InterPro" id="IPR050963">
    <property type="entry name" value="Sirohydro_Cobaltochel/CbiX"/>
</dbReference>
<gene>
    <name evidence="3" type="ORF">BLM47_08720</name>
</gene>
<dbReference type="PANTHER" id="PTHR33542">
    <property type="entry name" value="SIROHYDROCHLORIN FERROCHELATASE, CHLOROPLASTIC"/>
    <property type="match status" value="1"/>
</dbReference>
<dbReference type="InterPro" id="IPR002762">
    <property type="entry name" value="CbiX-like"/>
</dbReference>
<reference evidence="3 4" key="1">
    <citation type="submission" date="2016-12" db="EMBL/GenBank/DDBJ databases">
        <title>Candidatus Reconcilibacillus cellulovorans genome.</title>
        <authorList>
            <person name="Kolinko S."/>
            <person name="Wu Y.-W."/>
            <person name="Tachea F."/>
            <person name="Denzel E."/>
            <person name="Hiras J."/>
            <person name="Baecker N."/>
            <person name="Chan L.J."/>
            <person name="Eichorst S.A."/>
            <person name="Frey D."/>
            <person name="Adams P.D."/>
            <person name="Pray T."/>
            <person name="Tanjore D."/>
            <person name="Petzold C.J."/>
            <person name="Gladden J.M."/>
            <person name="Simmons B.A."/>
            <person name="Singer S.W."/>
        </authorList>
    </citation>
    <scope>NUCLEOTIDE SEQUENCE [LARGE SCALE GENOMIC DNA]</scope>
    <source>
        <strain evidence="3">JTherm</strain>
    </source>
</reference>
<sequence>MAKRGVLVVSHGSRDGAWVRVVDETVAAARVPEGVAICGAFLELVEGRLIQDGIDRLEAQGVTDMLVVPLFVSSGSGHVDEIAWAFGARPAPAVPTDLEPFRVRARVRFGRPIGDDPDVAAVIFDKIRPLSVDPAREALLLVGHGQAVEPLDRLWRAELSALAERVRRLAGFAAADFATMLPDRIGEAMERLARACPGCDVLVAPLFLSEGYFTRHALPEKLAAYPHRYRSCALLPHPLMTRWLERTIEQGLEESA</sequence>